<dbReference type="AlphaFoldDB" id="A0A9P9BWY8"/>
<proteinExistence type="predicted"/>
<feature type="transmembrane region" description="Helical" evidence="1">
    <location>
        <begin position="20"/>
        <end position="37"/>
    </location>
</feature>
<name>A0A9P9BWY8_9PEZI</name>
<dbReference type="GeneID" id="70193170"/>
<feature type="transmembrane region" description="Helical" evidence="1">
    <location>
        <begin position="81"/>
        <end position="101"/>
    </location>
</feature>
<reference evidence="2" key="1">
    <citation type="journal article" date="2021" name="Nat. Commun.">
        <title>Genetic determinants of endophytism in the Arabidopsis root mycobiome.</title>
        <authorList>
            <person name="Mesny F."/>
            <person name="Miyauchi S."/>
            <person name="Thiergart T."/>
            <person name="Pickel B."/>
            <person name="Atanasova L."/>
            <person name="Karlsson M."/>
            <person name="Huettel B."/>
            <person name="Barry K.W."/>
            <person name="Haridas S."/>
            <person name="Chen C."/>
            <person name="Bauer D."/>
            <person name="Andreopoulos W."/>
            <person name="Pangilinan J."/>
            <person name="LaButti K."/>
            <person name="Riley R."/>
            <person name="Lipzen A."/>
            <person name="Clum A."/>
            <person name="Drula E."/>
            <person name="Henrissat B."/>
            <person name="Kohler A."/>
            <person name="Grigoriev I.V."/>
            <person name="Martin F.M."/>
            <person name="Hacquard S."/>
        </authorList>
    </citation>
    <scope>NUCLEOTIDE SEQUENCE</scope>
    <source>
        <strain evidence="2">MPI-CAGE-CH-0230</strain>
    </source>
</reference>
<keyword evidence="1" id="KW-1133">Transmembrane helix</keyword>
<dbReference type="Proteomes" id="UP000756346">
    <property type="component" value="Unassembled WGS sequence"/>
</dbReference>
<evidence type="ECO:0000313" key="2">
    <source>
        <dbReference type="EMBL" id="KAH7035566.1"/>
    </source>
</evidence>
<evidence type="ECO:0000313" key="3">
    <source>
        <dbReference type="Proteomes" id="UP000756346"/>
    </source>
</evidence>
<gene>
    <name evidence="2" type="ORF">B0I36DRAFT_94032</name>
</gene>
<evidence type="ECO:0000256" key="1">
    <source>
        <dbReference type="SAM" id="Phobius"/>
    </source>
</evidence>
<accession>A0A9P9BWY8</accession>
<dbReference type="RefSeq" id="XP_046015659.1">
    <property type="nucleotide sequence ID" value="XM_046163624.1"/>
</dbReference>
<organism evidence="2 3">
    <name type="scientific">Microdochium trichocladiopsis</name>
    <dbReference type="NCBI Taxonomy" id="1682393"/>
    <lineage>
        <taxon>Eukaryota</taxon>
        <taxon>Fungi</taxon>
        <taxon>Dikarya</taxon>
        <taxon>Ascomycota</taxon>
        <taxon>Pezizomycotina</taxon>
        <taxon>Sordariomycetes</taxon>
        <taxon>Xylariomycetidae</taxon>
        <taxon>Xylariales</taxon>
        <taxon>Microdochiaceae</taxon>
        <taxon>Microdochium</taxon>
    </lineage>
</organism>
<keyword evidence="3" id="KW-1185">Reference proteome</keyword>
<keyword evidence="1" id="KW-0812">Transmembrane</keyword>
<keyword evidence="1" id="KW-0472">Membrane</keyword>
<dbReference type="EMBL" id="JAGTJQ010000003">
    <property type="protein sequence ID" value="KAH7035566.1"/>
    <property type="molecule type" value="Genomic_DNA"/>
</dbReference>
<protein>
    <submittedName>
        <fullName evidence="2">Uncharacterized protein</fullName>
    </submittedName>
</protein>
<comment type="caution">
    <text evidence="2">The sequence shown here is derived from an EMBL/GenBank/DDBJ whole genome shotgun (WGS) entry which is preliminary data.</text>
</comment>
<sequence>MIRHVRLVSESNLKTAESVCFWCFFLFLPALFFLSLSVPADGFFSSFPCISWVSLFHFTLTSLGEGRGSIGILFYGRHYSCVVGIKLLFIAESFLFGVMLLPSDLRLGGGAFRLYTFLLLLPPVALN</sequence>